<dbReference type="GO" id="GO:0003676">
    <property type="term" value="F:nucleic acid binding"/>
    <property type="evidence" value="ECO:0007669"/>
    <property type="project" value="InterPro"/>
</dbReference>
<gene>
    <name evidence="2" type="ordered locus">Dsui_0918</name>
</gene>
<name>G8QIV6_AZOOP</name>
<sequence>MPVRKIKKNYRNVTGVSSATKAIGDAQFESTLERDFIRLAEFSPDIAKFEVQPVKISWVDATGAERTYTPDVLVTFSNPEISKPWLCEVKYRADLKKYWPDLHPKFIRGIRYAKQRGWRFRLITEVEIRGPELEAAKFLLPFRHKNIPPRQVHQVLNLVEELKVTTPAALLANISSDPYTQAEWIPALWLLVAQFRVGINLQEPLSMTSRIWSLE</sequence>
<dbReference type="Pfam" id="PF08722">
    <property type="entry name" value="Tn7_TnsA-like_N"/>
    <property type="match status" value="1"/>
</dbReference>
<dbReference type="OrthoDB" id="881413at2"/>
<keyword evidence="2" id="KW-0255">Endonuclease</keyword>
<keyword evidence="2" id="KW-0378">Hydrolase</keyword>
<dbReference type="Proteomes" id="UP000005633">
    <property type="component" value="Chromosome"/>
</dbReference>
<dbReference type="RefSeq" id="WP_014236025.1">
    <property type="nucleotide sequence ID" value="NC_016616.1"/>
</dbReference>
<reference evidence="2 3" key="1">
    <citation type="journal article" date="2012" name="J. Bacteriol.">
        <title>Complete genome sequence of the anaerobic perchlorate-reducing bacterium Azospira suillum strain PS.</title>
        <authorList>
            <person name="Byrne-Bailey K.G."/>
            <person name="Coates J.D."/>
        </authorList>
    </citation>
    <scope>NUCLEOTIDE SEQUENCE [LARGE SCALE GENOMIC DNA]</scope>
    <source>
        <strain evidence="3">ATCC BAA-33 / DSM 13638 / PS</strain>
    </source>
</reference>
<dbReference type="STRING" id="640081.Dsui_0918"/>
<dbReference type="InterPro" id="IPR014833">
    <property type="entry name" value="TnsA_N"/>
</dbReference>
<organism evidence="2 3">
    <name type="scientific">Azospira oryzae (strain ATCC BAA-33 / DSM 13638 / PS)</name>
    <name type="common">Dechlorosoma suillum</name>
    <dbReference type="NCBI Taxonomy" id="640081"/>
    <lineage>
        <taxon>Bacteria</taxon>
        <taxon>Pseudomonadati</taxon>
        <taxon>Pseudomonadota</taxon>
        <taxon>Betaproteobacteria</taxon>
        <taxon>Rhodocyclales</taxon>
        <taxon>Rhodocyclaceae</taxon>
        <taxon>Azospira</taxon>
    </lineage>
</organism>
<feature type="domain" description="TnsA endonuclease N-terminal" evidence="1">
    <location>
        <begin position="43"/>
        <end position="125"/>
    </location>
</feature>
<evidence type="ECO:0000313" key="3">
    <source>
        <dbReference type="Proteomes" id="UP000005633"/>
    </source>
</evidence>
<accession>G8QIV6</accession>
<dbReference type="eggNOG" id="ENOG5032CI9">
    <property type="taxonomic scope" value="Bacteria"/>
</dbReference>
<dbReference type="EMBL" id="CP003153">
    <property type="protein sequence ID" value="AEV25324.1"/>
    <property type="molecule type" value="Genomic_DNA"/>
</dbReference>
<dbReference type="KEGG" id="dsu:Dsui_0918"/>
<evidence type="ECO:0000259" key="1">
    <source>
        <dbReference type="Pfam" id="PF08722"/>
    </source>
</evidence>
<protein>
    <submittedName>
        <fullName evidence="2">TnsA endonuclease N terminal protein</fullName>
    </submittedName>
</protein>
<keyword evidence="2" id="KW-0540">Nuclease</keyword>
<dbReference type="InterPro" id="IPR011856">
    <property type="entry name" value="tRNA_endonuc-like_dom_sf"/>
</dbReference>
<evidence type="ECO:0000313" key="2">
    <source>
        <dbReference type="EMBL" id="AEV25324.1"/>
    </source>
</evidence>
<dbReference type="HOGENOM" id="CLU_100949_1_0_4"/>
<dbReference type="Gene3D" id="3.40.1350.10">
    <property type="match status" value="1"/>
</dbReference>
<dbReference type="AlphaFoldDB" id="G8QIV6"/>
<proteinExistence type="predicted"/>
<dbReference type="GO" id="GO:0004519">
    <property type="term" value="F:endonuclease activity"/>
    <property type="evidence" value="ECO:0007669"/>
    <property type="project" value="UniProtKB-KW"/>
</dbReference>